<feature type="domain" description="Fe/B12 periplasmic-binding" evidence="4">
    <location>
        <begin position="239"/>
        <end position="524"/>
    </location>
</feature>
<dbReference type="EMBL" id="JAOQKJ010000006">
    <property type="protein sequence ID" value="MCU6744602.1"/>
    <property type="molecule type" value="Genomic_DNA"/>
</dbReference>
<evidence type="ECO:0000313" key="6">
    <source>
        <dbReference type="Proteomes" id="UP001652432"/>
    </source>
</evidence>
<comment type="similarity">
    <text evidence="1">Belongs to the bacterial solute-binding protein 8 family.</text>
</comment>
<feature type="chain" id="PRO_5047018795" evidence="3">
    <location>
        <begin position="27"/>
        <end position="533"/>
    </location>
</feature>
<evidence type="ECO:0000259" key="4">
    <source>
        <dbReference type="PROSITE" id="PS50983"/>
    </source>
</evidence>
<proteinExistence type="inferred from homology"/>
<evidence type="ECO:0000256" key="1">
    <source>
        <dbReference type="ARBA" id="ARBA00008814"/>
    </source>
</evidence>
<dbReference type="PROSITE" id="PS50983">
    <property type="entry name" value="FE_B12_PBP"/>
    <property type="match status" value="1"/>
</dbReference>
<evidence type="ECO:0000313" key="5">
    <source>
        <dbReference type="EMBL" id="MCU6744602.1"/>
    </source>
</evidence>
<gene>
    <name evidence="5" type="ORF">OCV77_08845</name>
</gene>
<dbReference type="Pfam" id="PF01497">
    <property type="entry name" value="Peripla_BP_2"/>
    <property type="match status" value="1"/>
</dbReference>
<protein>
    <submittedName>
        <fullName evidence="5">ABC transporter substrate-binding protein</fullName>
    </submittedName>
</protein>
<dbReference type="InterPro" id="IPR050902">
    <property type="entry name" value="ABC_Transporter_SBP"/>
</dbReference>
<dbReference type="Proteomes" id="UP001652432">
    <property type="component" value="Unassembled WGS sequence"/>
</dbReference>
<comment type="caution">
    <text evidence="5">The sequence shown here is derived from an EMBL/GenBank/DDBJ whole genome shotgun (WGS) entry which is preliminary data.</text>
</comment>
<dbReference type="PROSITE" id="PS51257">
    <property type="entry name" value="PROKAR_LIPOPROTEIN"/>
    <property type="match status" value="1"/>
</dbReference>
<dbReference type="SUPFAM" id="SSF53807">
    <property type="entry name" value="Helical backbone' metal receptor"/>
    <property type="match status" value="1"/>
</dbReference>
<name>A0ABT2T2X1_9FIRM</name>
<evidence type="ECO:0000256" key="3">
    <source>
        <dbReference type="SAM" id="SignalP"/>
    </source>
</evidence>
<dbReference type="RefSeq" id="WP_262574685.1">
    <property type="nucleotide sequence ID" value="NZ_JAOQKJ010000006.1"/>
</dbReference>
<keyword evidence="3" id="KW-0732">Signal</keyword>
<reference evidence="5 6" key="1">
    <citation type="journal article" date="2021" name="ISME Commun">
        <title>Automated analysis of genomic sequences facilitates high-throughput and comprehensive description of bacteria.</title>
        <authorList>
            <person name="Hitch T.C.A."/>
        </authorList>
    </citation>
    <scope>NUCLEOTIDE SEQUENCE [LARGE SCALE GENOMIC DNA]</scope>
    <source>
        <strain evidence="5 6">Sanger_18</strain>
    </source>
</reference>
<organism evidence="5 6">
    <name type="scientific">Suilimivivens aceti</name>
    <dbReference type="NCBI Taxonomy" id="2981774"/>
    <lineage>
        <taxon>Bacteria</taxon>
        <taxon>Bacillati</taxon>
        <taxon>Bacillota</taxon>
        <taxon>Clostridia</taxon>
        <taxon>Lachnospirales</taxon>
        <taxon>Lachnospiraceae</taxon>
        <taxon>Suilimivivens</taxon>
    </lineage>
</organism>
<evidence type="ECO:0000256" key="2">
    <source>
        <dbReference type="SAM" id="MobiDB-lite"/>
    </source>
</evidence>
<dbReference type="InterPro" id="IPR002491">
    <property type="entry name" value="ABC_transptr_periplasmic_BD"/>
</dbReference>
<keyword evidence="6" id="KW-1185">Reference proteome</keyword>
<feature type="compositionally biased region" description="Polar residues" evidence="2">
    <location>
        <begin position="38"/>
        <end position="48"/>
    </location>
</feature>
<dbReference type="PANTHER" id="PTHR30535:SF34">
    <property type="entry name" value="MOLYBDATE-BINDING PROTEIN MOLA"/>
    <property type="match status" value="1"/>
</dbReference>
<dbReference type="PANTHER" id="PTHR30535">
    <property type="entry name" value="VITAMIN B12-BINDING PROTEIN"/>
    <property type="match status" value="1"/>
</dbReference>
<sequence length="533" mass="58974">MNRLMKTKWKQLGILALCTVLLFTSACDRTGQKETEQNSEAESQGSSGDQDRAQALADGKYEIEVTLSGGSGRATVDSPCELTVSGGQMTARIEWSSPNYDYMLVDGEKYLPVNTEGNSVFEIPVAVLDEEIPVAADTTAMSKPHEVEYTLMFHSAAEGEAVQSESSLEENKTEGSDVLLGSPQISSELTYTGSIPLTYAKEFRVDEYAGGYRLLTTRNEKRILLIPEEGKAPDDLPEDVQVLQQPVTDIYIAASAVMDFFAGLYDDLSCIRYSSLTEESWGIEEAKEAMEEGRIKYAGKYSAPDYEQLLSGGCGLAVENTMIFHSPEIKEQLEALGIPVMIDYSSYETHPLGRVEWVKLYGALLAREEEAEAIFEEQEEILKRVTEEISAQAEPSTVAFFYINASGGVNVRRPTDYVPEMIALAGGSYIPESTGKDSDGRASVNMQMEAFYQQAKDADYLIYNSTIEGEVHSLQELCDKDEVLKDFKAVKEGRVFCTTGDLYQRSLSAGVFIEDVHKMLTGKKDLRFMYPLS</sequence>
<accession>A0ABT2T2X1</accession>
<dbReference type="Gene3D" id="3.40.50.1980">
    <property type="entry name" value="Nitrogenase molybdenum iron protein domain"/>
    <property type="match status" value="1"/>
</dbReference>
<feature type="region of interest" description="Disordered" evidence="2">
    <location>
        <begin position="33"/>
        <end position="53"/>
    </location>
</feature>
<feature type="signal peptide" evidence="3">
    <location>
        <begin position="1"/>
        <end position="26"/>
    </location>
</feature>